<dbReference type="Proteomes" id="UP000266861">
    <property type="component" value="Unassembled WGS sequence"/>
</dbReference>
<feature type="signal peptide" evidence="1">
    <location>
        <begin position="1"/>
        <end position="27"/>
    </location>
</feature>
<keyword evidence="3" id="KW-1185">Reference proteome</keyword>
<evidence type="ECO:0000313" key="3">
    <source>
        <dbReference type="Proteomes" id="UP000266861"/>
    </source>
</evidence>
<organism evidence="2 3">
    <name type="scientific">Diversispora epigaea</name>
    <dbReference type="NCBI Taxonomy" id="1348612"/>
    <lineage>
        <taxon>Eukaryota</taxon>
        <taxon>Fungi</taxon>
        <taxon>Fungi incertae sedis</taxon>
        <taxon>Mucoromycota</taxon>
        <taxon>Glomeromycotina</taxon>
        <taxon>Glomeromycetes</taxon>
        <taxon>Diversisporales</taxon>
        <taxon>Diversisporaceae</taxon>
        <taxon>Diversispora</taxon>
    </lineage>
</organism>
<evidence type="ECO:0000256" key="1">
    <source>
        <dbReference type="SAM" id="SignalP"/>
    </source>
</evidence>
<comment type="caution">
    <text evidence="2">The sequence shown here is derived from an EMBL/GenBank/DDBJ whole genome shotgun (WGS) entry which is preliminary data.</text>
</comment>
<keyword evidence="1" id="KW-0732">Signal</keyword>
<reference evidence="2 3" key="1">
    <citation type="submission" date="2018-08" db="EMBL/GenBank/DDBJ databases">
        <title>Genome and evolution of the arbuscular mycorrhizal fungus Diversispora epigaea (formerly Glomus versiforme) and its bacterial endosymbionts.</title>
        <authorList>
            <person name="Sun X."/>
            <person name="Fei Z."/>
            <person name="Harrison M."/>
        </authorList>
    </citation>
    <scope>NUCLEOTIDE SEQUENCE [LARGE SCALE GENOMIC DNA]</scope>
    <source>
        <strain evidence="2 3">IT104</strain>
    </source>
</reference>
<dbReference type="AlphaFoldDB" id="A0A397J9Y8"/>
<feature type="chain" id="PRO_5017230116" description="CBM1 domain-containing protein" evidence="1">
    <location>
        <begin position="28"/>
        <end position="202"/>
    </location>
</feature>
<dbReference type="EMBL" id="PQFF01000109">
    <property type="protein sequence ID" value="RHZ81570.1"/>
    <property type="molecule type" value="Genomic_DNA"/>
</dbReference>
<sequence>MWLNRNIIFVTATFVVLILFFSSQVASERCETIIKTRHFTKTVSPNCPKSTTTTTTSTCLVKSTITTTTTTTTTSFLSTAYVQYVRLEKRSQKIICIPDKKCVTLRKHGKCTKIFYCTPTIILKCPAVRTKTLTSIVRSTSLSVKSVTETSTLAAITTVLCPSDCIPYNDPCAAGETSPCQCCAGLICKADFIRRYNFCLPP</sequence>
<evidence type="ECO:0000313" key="2">
    <source>
        <dbReference type="EMBL" id="RHZ81570.1"/>
    </source>
</evidence>
<accession>A0A397J9Y8</accession>
<evidence type="ECO:0008006" key="4">
    <source>
        <dbReference type="Google" id="ProtNLM"/>
    </source>
</evidence>
<dbReference type="OrthoDB" id="2397938at2759"/>
<protein>
    <recommendedName>
        <fullName evidence="4">CBM1 domain-containing protein</fullName>
    </recommendedName>
</protein>
<proteinExistence type="predicted"/>
<gene>
    <name evidence="2" type="ORF">Glove_117g114</name>
</gene>
<name>A0A397J9Y8_9GLOM</name>